<evidence type="ECO:0000313" key="2">
    <source>
        <dbReference type="EMBL" id="TSE10056.1"/>
    </source>
</evidence>
<accession>A0A554VNV1</accession>
<comment type="caution">
    <text evidence="2">The sequence shown here is derived from an EMBL/GenBank/DDBJ whole genome shotgun (WGS) entry which is preliminary data.</text>
</comment>
<organism evidence="2 3">
    <name type="scientific">Aquimarina algiphila</name>
    <dbReference type="NCBI Taxonomy" id="2047982"/>
    <lineage>
        <taxon>Bacteria</taxon>
        <taxon>Pseudomonadati</taxon>
        <taxon>Bacteroidota</taxon>
        <taxon>Flavobacteriia</taxon>
        <taxon>Flavobacteriales</taxon>
        <taxon>Flavobacteriaceae</taxon>
        <taxon>Aquimarina</taxon>
    </lineage>
</organism>
<protein>
    <submittedName>
        <fullName evidence="2">Uncharacterized protein</fullName>
    </submittedName>
</protein>
<keyword evidence="1" id="KW-0812">Transmembrane</keyword>
<gene>
    <name evidence="2" type="ORF">FOF46_05895</name>
</gene>
<dbReference type="AlphaFoldDB" id="A0A554VNV1"/>
<keyword evidence="1" id="KW-0472">Membrane</keyword>
<evidence type="ECO:0000256" key="1">
    <source>
        <dbReference type="SAM" id="Phobius"/>
    </source>
</evidence>
<keyword evidence="3" id="KW-1185">Reference proteome</keyword>
<sequence>MKTEYITLKEATLNNNCPECYSTDGMILSFKQKRIKSKLLVKTKGNIIESIECNKCENKIFPGQWTIDIERVYDYHKKTITRKSPSIRFTSLFYILLLLVLIFIVFGYIYISNPDLLGLAT</sequence>
<dbReference type="OrthoDB" id="1139350at2"/>
<evidence type="ECO:0000313" key="3">
    <source>
        <dbReference type="Proteomes" id="UP000318833"/>
    </source>
</evidence>
<name>A0A554VNV1_9FLAO</name>
<reference evidence="2 3" key="1">
    <citation type="submission" date="2019-07" db="EMBL/GenBank/DDBJ databases">
        <title>The draft genome sequence of Aquimarina algiphila M91.</title>
        <authorList>
            <person name="Meng X."/>
        </authorList>
    </citation>
    <scope>NUCLEOTIDE SEQUENCE [LARGE SCALE GENOMIC DNA]</scope>
    <source>
        <strain evidence="2 3">M91</strain>
    </source>
</reference>
<keyword evidence="1" id="KW-1133">Transmembrane helix</keyword>
<dbReference type="EMBL" id="VLNR01000009">
    <property type="protein sequence ID" value="TSE10056.1"/>
    <property type="molecule type" value="Genomic_DNA"/>
</dbReference>
<feature type="transmembrane region" description="Helical" evidence="1">
    <location>
        <begin position="92"/>
        <end position="111"/>
    </location>
</feature>
<dbReference type="RefSeq" id="WP_109434401.1">
    <property type="nucleotide sequence ID" value="NZ_CANLFO010000012.1"/>
</dbReference>
<proteinExistence type="predicted"/>
<dbReference type="Proteomes" id="UP000318833">
    <property type="component" value="Unassembled WGS sequence"/>
</dbReference>